<comment type="caution">
    <text evidence="2">The sequence shown here is derived from an EMBL/GenBank/DDBJ whole genome shotgun (WGS) entry which is preliminary data.</text>
</comment>
<evidence type="ECO:0000313" key="2">
    <source>
        <dbReference type="EMBL" id="KJJ39873.1"/>
    </source>
</evidence>
<dbReference type="PANTHER" id="PTHR37292">
    <property type="entry name" value="VNG6097C"/>
    <property type="match status" value="1"/>
</dbReference>
<feature type="domain" description="GmrSD restriction endonucleases N-terminal" evidence="1">
    <location>
        <begin position="14"/>
        <end position="260"/>
    </location>
</feature>
<dbReference type="RefSeq" id="WP_045079084.1">
    <property type="nucleotide sequence ID" value="NZ_JSVU01000001.1"/>
</dbReference>
<evidence type="ECO:0000259" key="1">
    <source>
        <dbReference type="Pfam" id="PF03235"/>
    </source>
</evidence>
<dbReference type="InterPro" id="IPR004919">
    <property type="entry name" value="GmrSD_N"/>
</dbReference>
<sequence length="616" mass="73291">MKPNITNTEVNIKSLIDLSRKEEIWLPEFQRPFVWDKNQVRLLIDSLYRGYTISSILIWKGGDELARRAVGARVKDIKIPEDRPEDVVYLLDGQQRTTALTLAFTKKPIFKGNNSKKKEKLNLYWDSHYTGDDAELKWVFDDERIENEENPQEPFMLKELSEEELFKKFNTRFVKIKHAFHFESKIVEDWFNKDNAEERAKMFQFQYEYSQKLKELENTVLSRKVYDIEQKGSLEQVLEVFERINTKNTKLSIFDIMVAKTYRKFDQGFFDLRSYYKIIKFNGRVDKDYFVNIEALDLDTVTLPVEDSDMLQLSMIILNKKFKGSEILKLNTEQLMQNTKLLHDKFTKVIQYMDQNFNVEVTELRRYNPILKFLAGAISHFDTIDVKQNEFLKSYFWNTLLKNRYPGAQSERIAKDYDLLVDDRTTLPQKLKRMINDNTRNLTYLENNSIDNLNLFDAHYSNRSQQIYRGMLLLLKSKNAKDFYNGFTPLKDVTNENKLEEHHIFPKKSELGKNISSKYEKHKYDDIINNIANIALITNETNNKRISSRLPSDYITDFENQYIEANKYDEFLEIMDSQFISKEMIEMLKKDQFEEFMIARTTLLYQQIEELCSIKN</sequence>
<dbReference type="EMBL" id="JSVU01000001">
    <property type="protein sequence ID" value="KJJ39873.1"/>
    <property type="molecule type" value="Genomic_DNA"/>
</dbReference>
<gene>
    <name evidence="2" type="ORF">MB09_01505</name>
</gene>
<keyword evidence="3" id="KW-1185">Reference proteome</keyword>
<dbReference type="Pfam" id="PF03235">
    <property type="entry name" value="GmrSD_N"/>
    <property type="match status" value="1"/>
</dbReference>
<reference evidence="2 3" key="1">
    <citation type="submission" date="2014-10" db="EMBL/GenBank/DDBJ databases">
        <title>Genome sequencing of Vitellibacter vladivostokensis KMM 3516.</title>
        <authorList>
            <person name="Thevarajoo S."/>
            <person name="Selvaratnam C."/>
            <person name="Goh K.M."/>
            <person name="Chong C.S."/>
        </authorList>
    </citation>
    <scope>NUCLEOTIDE SEQUENCE [LARGE SCALE GENOMIC DNA]</scope>
    <source>
        <strain evidence="2 3">KMM 3516</strain>
    </source>
</reference>
<organism evidence="2 3">
    <name type="scientific">Aequorivita vladivostokensis</name>
    <dbReference type="NCBI Taxonomy" id="171194"/>
    <lineage>
        <taxon>Bacteria</taxon>
        <taxon>Pseudomonadati</taxon>
        <taxon>Bacteroidota</taxon>
        <taxon>Flavobacteriia</taxon>
        <taxon>Flavobacteriales</taxon>
        <taxon>Flavobacteriaceae</taxon>
        <taxon>Aequorivita</taxon>
    </lineage>
</organism>
<proteinExistence type="predicted"/>
<dbReference type="PANTHER" id="PTHR37292:SF2">
    <property type="entry name" value="DUF262 DOMAIN-CONTAINING PROTEIN"/>
    <property type="match status" value="1"/>
</dbReference>
<evidence type="ECO:0000313" key="3">
    <source>
        <dbReference type="Proteomes" id="UP000033497"/>
    </source>
</evidence>
<accession>A0ABR5DM86</accession>
<dbReference type="Proteomes" id="UP000033497">
    <property type="component" value="Unassembled WGS sequence"/>
</dbReference>
<protein>
    <recommendedName>
        <fullName evidence="1">GmrSD restriction endonucleases N-terminal domain-containing protein</fullName>
    </recommendedName>
</protein>
<name>A0ABR5DM86_9FLAO</name>